<evidence type="ECO:0000313" key="2">
    <source>
        <dbReference type="EMBL" id="EJK60642.1"/>
    </source>
</evidence>
<protein>
    <recommendedName>
        <fullName evidence="4">Amine oxidase domain-containing protein</fullName>
    </recommendedName>
</protein>
<proteinExistence type="predicted"/>
<gene>
    <name evidence="2" type="ORF">THAOC_18966</name>
</gene>
<dbReference type="EMBL" id="AGNL01020826">
    <property type="protein sequence ID" value="EJK60642.1"/>
    <property type="molecule type" value="Genomic_DNA"/>
</dbReference>
<dbReference type="eggNOG" id="KOG1276">
    <property type="taxonomic scope" value="Eukaryota"/>
</dbReference>
<dbReference type="Proteomes" id="UP000266841">
    <property type="component" value="Unassembled WGS sequence"/>
</dbReference>
<evidence type="ECO:0000256" key="1">
    <source>
        <dbReference type="SAM" id="MobiDB-lite"/>
    </source>
</evidence>
<comment type="caution">
    <text evidence="2">The sequence shown here is derived from an EMBL/GenBank/DDBJ whole genome shotgun (WGS) entry which is preliminary data.</text>
</comment>
<organism evidence="2 3">
    <name type="scientific">Thalassiosira oceanica</name>
    <name type="common">Marine diatom</name>
    <dbReference type="NCBI Taxonomy" id="159749"/>
    <lineage>
        <taxon>Eukaryota</taxon>
        <taxon>Sar</taxon>
        <taxon>Stramenopiles</taxon>
        <taxon>Ochrophyta</taxon>
        <taxon>Bacillariophyta</taxon>
        <taxon>Coscinodiscophyceae</taxon>
        <taxon>Thalassiosirophycidae</taxon>
        <taxon>Thalassiosirales</taxon>
        <taxon>Thalassiosiraceae</taxon>
        <taxon>Thalassiosira</taxon>
    </lineage>
</organism>
<evidence type="ECO:0008006" key="4">
    <source>
        <dbReference type="Google" id="ProtNLM"/>
    </source>
</evidence>
<feature type="region of interest" description="Disordered" evidence="1">
    <location>
        <begin position="1"/>
        <end position="25"/>
    </location>
</feature>
<feature type="non-terminal residue" evidence="2">
    <location>
        <position position="1"/>
    </location>
</feature>
<dbReference type="OrthoDB" id="419752at2759"/>
<reference evidence="2 3" key="1">
    <citation type="journal article" date="2012" name="Genome Biol.">
        <title>Genome and low-iron response of an oceanic diatom adapted to chronic iron limitation.</title>
        <authorList>
            <person name="Lommer M."/>
            <person name="Specht M."/>
            <person name="Roy A.S."/>
            <person name="Kraemer L."/>
            <person name="Andreson R."/>
            <person name="Gutowska M.A."/>
            <person name="Wolf J."/>
            <person name="Bergner S.V."/>
            <person name="Schilhabel M.B."/>
            <person name="Klostermeier U.C."/>
            <person name="Beiko R.G."/>
            <person name="Rosenstiel P."/>
            <person name="Hippler M."/>
            <person name="Laroche J."/>
        </authorList>
    </citation>
    <scope>NUCLEOTIDE SEQUENCE [LARGE SCALE GENOMIC DNA]</scope>
    <source>
        <strain evidence="2 3">CCMP1005</strain>
    </source>
</reference>
<name>K0SQP2_THAOC</name>
<dbReference type="AlphaFoldDB" id="K0SQP2"/>
<keyword evidence="3" id="KW-1185">Reference proteome</keyword>
<accession>K0SQP2</accession>
<dbReference type="InterPro" id="IPR036188">
    <property type="entry name" value="FAD/NAD-bd_sf"/>
</dbReference>
<dbReference type="Gene3D" id="3.50.50.60">
    <property type="entry name" value="FAD/NAD(P)-binding domain"/>
    <property type="match status" value="1"/>
</dbReference>
<evidence type="ECO:0000313" key="3">
    <source>
        <dbReference type="Proteomes" id="UP000266841"/>
    </source>
</evidence>
<sequence length="108" mass="12316">HRGQPRSRHRIDGRRRHHSRGRRDLRKVLLRSDAPDPKVLGIKVWPTAIPQYELGHLDLMAELGEMEGKNEGGGLWVCGNYRSGVAFPDCVTFGYDHAKVVKEYLDGR</sequence>